<feature type="compositionally biased region" description="Basic residues" evidence="1">
    <location>
        <begin position="243"/>
        <end position="254"/>
    </location>
</feature>
<dbReference type="VEuPathDB" id="FungiDB:C8Q69DRAFT_277905"/>
<dbReference type="GeneID" id="39596150"/>
<dbReference type="AlphaFoldDB" id="A0A443HT60"/>
<accession>A0A443HT60</accession>
<reference evidence="2 3" key="1">
    <citation type="journal article" date="2018" name="Front. Microbiol.">
        <title>Genomic and genetic insights into a cosmopolitan fungus, Paecilomyces variotii (Eurotiales).</title>
        <authorList>
            <person name="Urquhart A.S."/>
            <person name="Mondo S.J."/>
            <person name="Makela M.R."/>
            <person name="Hane J.K."/>
            <person name="Wiebenga A."/>
            <person name="He G."/>
            <person name="Mihaltcheva S."/>
            <person name="Pangilinan J."/>
            <person name="Lipzen A."/>
            <person name="Barry K."/>
            <person name="de Vries R.P."/>
            <person name="Grigoriev I.V."/>
            <person name="Idnurm A."/>
        </authorList>
    </citation>
    <scope>NUCLEOTIDE SEQUENCE [LARGE SCALE GENOMIC DNA]</scope>
    <source>
        <strain evidence="2 3">CBS 101075</strain>
    </source>
</reference>
<feature type="compositionally biased region" description="Basic and acidic residues" evidence="1">
    <location>
        <begin position="205"/>
        <end position="216"/>
    </location>
</feature>
<feature type="region of interest" description="Disordered" evidence="1">
    <location>
        <begin position="201"/>
        <end position="290"/>
    </location>
</feature>
<proteinExistence type="predicted"/>
<evidence type="ECO:0000313" key="2">
    <source>
        <dbReference type="EMBL" id="RWQ95001.1"/>
    </source>
</evidence>
<keyword evidence="3" id="KW-1185">Reference proteome</keyword>
<protein>
    <submittedName>
        <fullName evidence="2">Uncharacterized protein</fullName>
    </submittedName>
</protein>
<dbReference type="OrthoDB" id="10353758at2759"/>
<name>A0A443HT60_BYSSP</name>
<comment type="caution">
    <text evidence="2">The sequence shown here is derived from an EMBL/GenBank/DDBJ whole genome shotgun (WGS) entry which is preliminary data.</text>
</comment>
<evidence type="ECO:0000256" key="1">
    <source>
        <dbReference type="SAM" id="MobiDB-lite"/>
    </source>
</evidence>
<dbReference type="EMBL" id="RCNU01000006">
    <property type="protein sequence ID" value="RWQ95001.1"/>
    <property type="molecule type" value="Genomic_DNA"/>
</dbReference>
<gene>
    <name evidence="2" type="ORF">C8Q69DRAFT_277905</name>
</gene>
<dbReference type="RefSeq" id="XP_028484646.1">
    <property type="nucleotide sequence ID" value="XM_028626873.1"/>
</dbReference>
<sequence length="290" mass="31876">MVQNKAPEKERCIPFSAGLPIFDEATGKYVPRKPAARPVTKRNCSPVKLRDMTPFHKGYDAVHKNKRAKMTISAESKRRISSIDYETEPEYNRSRFLGHGDGKNPPVWNPYTGKYERLSFNEFGAYESQSGSALGARPGNYGVVHGTTEQKGTVRRKNGGLEADNPVVLFPGEPLVVATRKALELEKEFPGMPLDKALAQKKRRIASEKESKDQPAKKRVKASTTVSANPSKAKVDLAAWLQHSKRTSQGRHLQKAGIPSRAQTKSTPGRSAISASKNTTTGLLSPPETP</sequence>
<organism evidence="2 3">
    <name type="scientific">Byssochlamys spectabilis</name>
    <name type="common">Paecilomyces variotii</name>
    <dbReference type="NCBI Taxonomy" id="264951"/>
    <lineage>
        <taxon>Eukaryota</taxon>
        <taxon>Fungi</taxon>
        <taxon>Dikarya</taxon>
        <taxon>Ascomycota</taxon>
        <taxon>Pezizomycotina</taxon>
        <taxon>Eurotiomycetes</taxon>
        <taxon>Eurotiomycetidae</taxon>
        <taxon>Eurotiales</taxon>
        <taxon>Thermoascaceae</taxon>
        <taxon>Paecilomyces</taxon>
    </lineage>
</organism>
<feature type="compositionally biased region" description="Polar residues" evidence="1">
    <location>
        <begin position="261"/>
        <end position="283"/>
    </location>
</feature>
<evidence type="ECO:0000313" key="3">
    <source>
        <dbReference type="Proteomes" id="UP000283841"/>
    </source>
</evidence>
<dbReference type="Proteomes" id="UP000283841">
    <property type="component" value="Unassembled WGS sequence"/>
</dbReference>